<evidence type="ECO:0000313" key="11">
    <source>
        <dbReference type="Proteomes" id="UP000562027"/>
    </source>
</evidence>
<evidence type="ECO:0000256" key="1">
    <source>
        <dbReference type="ARBA" id="ARBA00004651"/>
    </source>
</evidence>
<protein>
    <submittedName>
        <fullName evidence="10">Putative ABC transport system permease protein</fullName>
    </submittedName>
</protein>
<comment type="subcellular location">
    <subcellularLocation>
        <location evidence="1">Cell membrane</location>
        <topology evidence="1">Multi-pass membrane protein</topology>
    </subcellularLocation>
</comment>
<sequence>MDLMPILSTLRRHKTAAALIVLEIALSCAIVSNALHLISQRMDSLQQQSGLVEAELLALDVAGITRSEDADATSVRDLQALRALPGVRGAALVNQVPYGNNSSYSGVSTQPGEAVAKEEAATYIVGETALEVMGLRLLEGRDFLPQEYQLQSKVEHDPEMAVPAAIINRALAQKLFPGQSALGKAIYIFGDKPQTVVGVVERLQPPHPKSGTALKEQAAFLIPVRPSFASGSYLLRVDPARRSELLKQAVGTIEQVDGRRIINRKQTLSEMREAYFAPDKAMVGLLAGVCVALLVVTAFGIVGLASFWVQQRSRMIGTRRALGATRGQILRYFQTENLLLSLLGIALGMLGAYALSLLLMQSYEMPRLPWSYLPIGAALLILLGQLAVLAPARRAAALPPVAALRM</sequence>
<keyword evidence="3 7" id="KW-0812">Transmembrane</keyword>
<dbReference type="Proteomes" id="UP000562027">
    <property type="component" value="Unassembled WGS sequence"/>
</dbReference>
<proteinExistence type="inferred from homology"/>
<evidence type="ECO:0000259" key="9">
    <source>
        <dbReference type="Pfam" id="PF12704"/>
    </source>
</evidence>
<keyword evidence="2" id="KW-1003">Cell membrane</keyword>
<keyword evidence="4 7" id="KW-1133">Transmembrane helix</keyword>
<feature type="transmembrane region" description="Helical" evidence="7">
    <location>
        <begin position="281"/>
        <end position="309"/>
    </location>
</feature>
<dbReference type="PANTHER" id="PTHR30572:SF4">
    <property type="entry name" value="ABC TRANSPORTER PERMEASE YTRF"/>
    <property type="match status" value="1"/>
</dbReference>
<reference evidence="10 11" key="1">
    <citation type="submission" date="2020-08" db="EMBL/GenBank/DDBJ databases">
        <title>Functional genomics of gut bacteria from endangered species of beetles.</title>
        <authorList>
            <person name="Carlos-Shanley C."/>
        </authorList>
    </citation>
    <scope>NUCLEOTIDE SEQUENCE [LARGE SCALE GENOMIC DNA]</scope>
    <source>
        <strain evidence="10 11">S00239</strain>
    </source>
</reference>
<feature type="transmembrane region" description="Helical" evidence="7">
    <location>
        <begin position="338"/>
        <end position="360"/>
    </location>
</feature>
<comment type="caution">
    <text evidence="10">The sequence shown here is derived from an EMBL/GenBank/DDBJ whole genome shotgun (WGS) entry which is preliminary data.</text>
</comment>
<evidence type="ECO:0000256" key="2">
    <source>
        <dbReference type="ARBA" id="ARBA00022475"/>
    </source>
</evidence>
<keyword evidence="5 7" id="KW-0472">Membrane</keyword>
<feature type="domain" description="ABC3 transporter permease C-terminal" evidence="8">
    <location>
        <begin position="291"/>
        <end position="400"/>
    </location>
</feature>
<evidence type="ECO:0000256" key="3">
    <source>
        <dbReference type="ARBA" id="ARBA00022692"/>
    </source>
</evidence>
<name>A0A840L196_9BURK</name>
<dbReference type="GO" id="GO:0005886">
    <property type="term" value="C:plasma membrane"/>
    <property type="evidence" value="ECO:0007669"/>
    <property type="project" value="UniProtKB-SubCell"/>
</dbReference>
<dbReference type="InterPro" id="IPR025857">
    <property type="entry name" value="MacB_PCD"/>
</dbReference>
<evidence type="ECO:0000256" key="5">
    <source>
        <dbReference type="ARBA" id="ARBA00023136"/>
    </source>
</evidence>
<evidence type="ECO:0000256" key="4">
    <source>
        <dbReference type="ARBA" id="ARBA00022989"/>
    </source>
</evidence>
<feature type="domain" description="MacB-like periplasmic core" evidence="9">
    <location>
        <begin position="33"/>
        <end position="249"/>
    </location>
</feature>
<evidence type="ECO:0000259" key="8">
    <source>
        <dbReference type="Pfam" id="PF02687"/>
    </source>
</evidence>
<dbReference type="InterPro" id="IPR003838">
    <property type="entry name" value="ABC3_permease_C"/>
</dbReference>
<dbReference type="Pfam" id="PF02687">
    <property type="entry name" value="FtsX"/>
    <property type="match status" value="1"/>
</dbReference>
<accession>A0A840L196</accession>
<evidence type="ECO:0000256" key="6">
    <source>
        <dbReference type="ARBA" id="ARBA00038076"/>
    </source>
</evidence>
<keyword evidence="11" id="KW-1185">Reference proteome</keyword>
<dbReference type="InterPro" id="IPR050250">
    <property type="entry name" value="Macrolide_Exporter_MacB"/>
</dbReference>
<dbReference type="PANTHER" id="PTHR30572">
    <property type="entry name" value="MEMBRANE COMPONENT OF TRANSPORTER-RELATED"/>
    <property type="match status" value="1"/>
</dbReference>
<dbReference type="RefSeq" id="WP_184295884.1">
    <property type="nucleotide sequence ID" value="NZ_JACHLP010000001.1"/>
</dbReference>
<dbReference type="EMBL" id="JACHLP010000001">
    <property type="protein sequence ID" value="MBB4842020.1"/>
    <property type="molecule type" value="Genomic_DNA"/>
</dbReference>
<feature type="transmembrane region" description="Helical" evidence="7">
    <location>
        <begin position="372"/>
        <end position="390"/>
    </location>
</feature>
<dbReference type="AlphaFoldDB" id="A0A840L196"/>
<evidence type="ECO:0000313" key="10">
    <source>
        <dbReference type="EMBL" id="MBB4842020.1"/>
    </source>
</evidence>
<dbReference type="Pfam" id="PF12704">
    <property type="entry name" value="MacB_PCD"/>
    <property type="match status" value="1"/>
</dbReference>
<organism evidence="10 11">
    <name type="scientific">Roseateles oligotrophus</name>
    <dbReference type="NCBI Taxonomy" id="1769250"/>
    <lineage>
        <taxon>Bacteria</taxon>
        <taxon>Pseudomonadati</taxon>
        <taxon>Pseudomonadota</taxon>
        <taxon>Betaproteobacteria</taxon>
        <taxon>Burkholderiales</taxon>
        <taxon>Sphaerotilaceae</taxon>
        <taxon>Roseateles</taxon>
    </lineage>
</organism>
<comment type="similarity">
    <text evidence="6">Belongs to the ABC-4 integral membrane protein family.</text>
</comment>
<evidence type="ECO:0000256" key="7">
    <source>
        <dbReference type="SAM" id="Phobius"/>
    </source>
</evidence>
<dbReference type="GO" id="GO:0022857">
    <property type="term" value="F:transmembrane transporter activity"/>
    <property type="evidence" value="ECO:0007669"/>
    <property type="project" value="TreeGrafter"/>
</dbReference>
<gene>
    <name evidence="10" type="ORF">HNP55_000515</name>
</gene>